<dbReference type="Gene3D" id="3.80.10.10">
    <property type="entry name" value="Ribonuclease Inhibitor"/>
    <property type="match status" value="1"/>
</dbReference>
<feature type="coiled-coil region" evidence="1">
    <location>
        <begin position="66"/>
        <end position="93"/>
    </location>
</feature>
<gene>
    <name evidence="3" type="ORF">VKT23_004785</name>
</gene>
<keyword evidence="4" id="KW-1185">Reference proteome</keyword>
<dbReference type="Proteomes" id="UP001498398">
    <property type="component" value="Unassembled WGS sequence"/>
</dbReference>
<reference evidence="3 4" key="1">
    <citation type="submission" date="2024-01" db="EMBL/GenBank/DDBJ databases">
        <title>A draft genome for the cacao thread blight pathogen Marasmiellus scandens.</title>
        <authorList>
            <person name="Baruah I.K."/>
            <person name="Leung J."/>
            <person name="Bukari Y."/>
            <person name="Amoako-Attah I."/>
            <person name="Meinhardt L.W."/>
            <person name="Bailey B.A."/>
            <person name="Cohen S.P."/>
        </authorList>
    </citation>
    <scope>NUCLEOTIDE SEQUENCE [LARGE SCALE GENOMIC DNA]</scope>
    <source>
        <strain evidence="3 4">GH-19</strain>
    </source>
</reference>
<feature type="domain" description="F-box" evidence="2">
    <location>
        <begin position="106"/>
        <end position="179"/>
    </location>
</feature>
<evidence type="ECO:0000256" key="1">
    <source>
        <dbReference type="SAM" id="Coils"/>
    </source>
</evidence>
<dbReference type="SUPFAM" id="SSF52058">
    <property type="entry name" value="L domain-like"/>
    <property type="match status" value="1"/>
</dbReference>
<dbReference type="InterPro" id="IPR001810">
    <property type="entry name" value="F-box_dom"/>
</dbReference>
<evidence type="ECO:0000313" key="3">
    <source>
        <dbReference type="EMBL" id="KAK7466061.1"/>
    </source>
</evidence>
<comment type="caution">
    <text evidence="3">The sequence shown here is derived from an EMBL/GenBank/DDBJ whole genome shotgun (WGS) entry which is preliminary data.</text>
</comment>
<organism evidence="3 4">
    <name type="scientific">Marasmiellus scandens</name>
    <dbReference type="NCBI Taxonomy" id="2682957"/>
    <lineage>
        <taxon>Eukaryota</taxon>
        <taxon>Fungi</taxon>
        <taxon>Dikarya</taxon>
        <taxon>Basidiomycota</taxon>
        <taxon>Agaricomycotina</taxon>
        <taxon>Agaricomycetes</taxon>
        <taxon>Agaricomycetidae</taxon>
        <taxon>Agaricales</taxon>
        <taxon>Marasmiineae</taxon>
        <taxon>Omphalotaceae</taxon>
        <taxon>Marasmiellus</taxon>
    </lineage>
</organism>
<proteinExistence type="predicted"/>
<accession>A0ABR1JS39</accession>
<keyword evidence="1" id="KW-0175">Coiled coil</keyword>
<sequence>MSDSKESNMYDPVQLCNQCFHSFPVSPLLDTYVNATFLDKLRDGHTLSDTELHQISENIPVTETEIARYNYEIERLRLTLAGLELQRDLLTRVYDHQRTLISPVRKLPVEVLQQIFSLCSQFPDHLDGSDEAVAALQNTRDDAEPTSELYLPILDVAQTCSLWRKISLSTPSLWTHLDIWFDSLYDRDYESNGSSYDCTNKIDELLRKYLSYSKDLPLSLHVHALGPLHLSDSRDPEVLCQIPEFDQVLLDIVDTLLEQAHRWKSAVLALDWNILQRISGRDGIDWNKKEKFPLLENLFIILDEFDISSYPRDWVPHDQLFNSAPLRRLFIPSYLTEISDKFNLTGLTSLTLNEFSDGHVDILLHCPELERLCILRYDSGDDDLPEDPIPCPRLTDLEINMGKANEYSNADTNTPELLQSLSLPSLTTLIVRKRPSHLTNPVQWSQWAFRAMFLQSHFSLKTLLISNIAITLAEVLQTLKMCPDVTHFTLHTEDDLDVIPPLIRHFDINRDNSISLKHLVHLDLLLPTSVYDRDLSDFRRISIDDQMINSICDMIESRAGSNSAALAYFKLETTGSGRTASKTTAMSRFNTLAAAPGRDSEFVIDA</sequence>
<dbReference type="InterPro" id="IPR032675">
    <property type="entry name" value="LRR_dom_sf"/>
</dbReference>
<name>A0ABR1JS39_9AGAR</name>
<protein>
    <recommendedName>
        <fullName evidence="2">F-box domain-containing protein</fullName>
    </recommendedName>
</protein>
<dbReference type="Gene3D" id="1.20.1280.50">
    <property type="match status" value="1"/>
</dbReference>
<evidence type="ECO:0000259" key="2">
    <source>
        <dbReference type="Pfam" id="PF12937"/>
    </source>
</evidence>
<dbReference type="Pfam" id="PF12937">
    <property type="entry name" value="F-box-like"/>
    <property type="match status" value="1"/>
</dbReference>
<dbReference type="EMBL" id="JBANRG010000005">
    <property type="protein sequence ID" value="KAK7466061.1"/>
    <property type="molecule type" value="Genomic_DNA"/>
</dbReference>
<evidence type="ECO:0000313" key="4">
    <source>
        <dbReference type="Proteomes" id="UP001498398"/>
    </source>
</evidence>